<dbReference type="EMBL" id="JAMDLW010000043">
    <property type="protein sequence ID" value="MCY9522678.1"/>
    <property type="molecule type" value="Genomic_DNA"/>
</dbReference>
<accession>A0ABT4E2B0</accession>
<dbReference type="RefSeq" id="WP_087432164.1">
    <property type="nucleotide sequence ID" value="NZ_JAMDLV010000082.1"/>
</dbReference>
<organism evidence="1 2">
    <name type="scientific">Paenibacillus apiarius</name>
    <dbReference type="NCBI Taxonomy" id="46240"/>
    <lineage>
        <taxon>Bacteria</taxon>
        <taxon>Bacillati</taxon>
        <taxon>Bacillota</taxon>
        <taxon>Bacilli</taxon>
        <taxon>Bacillales</taxon>
        <taxon>Paenibacillaceae</taxon>
        <taxon>Paenibacillus</taxon>
    </lineage>
</organism>
<keyword evidence="2" id="KW-1185">Reference proteome</keyword>
<evidence type="ECO:0000313" key="2">
    <source>
        <dbReference type="Proteomes" id="UP001207626"/>
    </source>
</evidence>
<reference evidence="1 2" key="1">
    <citation type="submission" date="2022-05" db="EMBL/GenBank/DDBJ databases">
        <title>Genome Sequencing of Bee-Associated Microbes.</title>
        <authorList>
            <person name="Dunlap C."/>
        </authorList>
    </citation>
    <scope>NUCLEOTIDE SEQUENCE [LARGE SCALE GENOMIC DNA]</scope>
    <source>
        <strain evidence="1 2">NRRL NRS-1438</strain>
    </source>
</reference>
<sequence length="65" mass="8022">MEELRNWRDRHRTIKIELLHVSKRIEGADPEDRLFYQEICERYGYHLKRIEADCYKKIGVQMRGE</sequence>
<dbReference type="Proteomes" id="UP001207626">
    <property type="component" value="Unassembled WGS sequence"/>
</dbReference>
<comment type="caution">
    <text evidence="1">The sequence shown here is derived from an EMBL/GenBank/DDBJ whole genome shotgun (WGS) entry which is preliminary data.</text>
</comment>
<name>A0ABT4E2B0_9BACL</name>
<proteinExistence type="predicted"/>
<protein>
    <submittedName>
        <fullName evidence="1">Uncharacterized protein</fullName>
    </submittedName>
</protein>
<gene>
    <name evidence="1" type="ORF">M5X09_23965</name>
</gene>
<evidence type="ECO:0000313" key="1">
    <source>
        <dbReference type="EMBL" id="MCY9522678.1"/>
    </source>
</evidence>